<keyword evidence="2" id="KW-1185">Reference proteome</keyword>
<proteinExistence type="predicted"/>
<comment type="caution">
    <text evidence="1">The sequence shown here is derived from an EMBL/GenBank/DDBJ whole genome shotgun (WGS) entry which is preliminary data.</text>
</comment>
<dbReference type="EMBL" id="JWJH01000003">
    <property type="protein sequence ID" value="KJF69056.1"/>
    <property type="molecule type" value="Genomic_DNA"/>
</dbReference>
<reference evidence="1 2" key="1">
    <citation type="submission" date="2015-03" db="EMBL/GenBank/DDBJ databases">
        <title>Draft Genome Sequences of Agrobacterium nepotum Strain 39/7T (= CFBP 7436T = LMG 26435T) and Agrobacterium sp. Strain KFB 330 (= CFBP 8308 = LMG 28674).</title>
        <authorList>
            <person name="Kuzmanovic N."/>
            <person name="Pulawska J."/>
            <person name="Obradovic A."/>
        </authorList>
    </citation>
    <scope>NUCLEOTIDE SEQUENCE [LARGE SCALE GENOMIC DNA]</scope>
    <source>
        <strain evidence="1 2">39/7</strain>
    </source>
</reference>
<sequence>MAVSPSSFSIIRRDDHITDIASSVRMISTPGGGRINAMPLLRINGAVTPPPDGSERKKDVFYAEKLSSSPLHL</sequence>
<evidence type="ECO:0000313" key="2">
    <source>
        <dbReference type="Proteomes" id="UP000052068"/>
    </source>
</evidence>
<organism evidence="1 2">
    <name type="scientific">Rhizobium nepotum 39/7</name>
    <dbReference type="NCBI Taxonomy" id="1368418"/>
    <lineage>
        <taxon>Bacteria</taxon>
        <taxon>Pseudomonadati</taxon>
        <taxon>Pseudomonadota</taxon>
        <taxon>Alphaproteobacteria</taxon>
        <taxon>Hyphomicrobiales</taxon>
        <taxon>Rhizobiaceae</taxon>
        <taxon>Rhizobium/Agrobacterium group</taxon>
        <taxon>Rhizobium</taxon>
    </lineage>
</organism>
<dbReference type="Proteomes" id="UP000052068">
    <property type="component" value="Unassembled WGS sequence"/>
</dbReference>
<dbReference type="RefSeq" id="WP_045017451.1">
    <property type="nucleotide sequence ID" value="NZ_JWJH01000003.1"/>
</dbReference>
<name>A0ABR5CW38_9HYPH</name>
<evidence type="ECO:0000313" key="1">
    <source>
        <dbReference type="EMBL" id="KJF69056.1"/>
    </source>
</evidence>
<accession>A0ABR5CW38</accession>
<gene>
    <name evidence="1" type="ORF">RS75_03525</name>
</gene>
<protein>
    <submittedName>
        <fullName evidence="1">Uncharacterized protein</fullName>
    </submittedName>
</protein>